<feature type="compositionally biased region" description="Polar residues" evidence="4">
    <location>
        <begin position="10"/>
        <end position="21"/>
    </location>
</feature>
<feature type="compositionally biased region" description="Gly residues" evidence="4">
    <location>
        <begin position="240"/>
        <end position="254"/>
    </location>
</feature>
<evidence type="ECO:0000313" key="7">
    <source>
        <dbReference type="Proteomes" id="UP000620104"/>
    </source>
</evidence>
<dbReference type="InterPro" id="IPR001841">
    <property type="entry name" value="Znf_RING"/>
</dbReference>
<proteinExistence type="predicted"/>
<dbReference type="Proteomes" id="UP000620104">
    <property type="component" value="Unassembled WGS sequence"/>
</dbReference>
<dbReference type="GO" id="GO:0008270">
    <property type="term" value="F:zinc ion binding"/>
    <property type="evidence" value="ECO:0007669"/>
    <property type="project" value="UniProtKB-KW"/>
</dbReference>
<keyword evidence="1" id="KW-0479">Metal-binding</keyword>
<organism evidence="6 7">
    <name type="scientific">Naganishia liquefaciens</name>
    <dbReference type="NCBI Taxonomy" id="104408"/>
    <lineage>
        <taxon>Eukaryota</taxon>
        <taxon>Fungi</taxon>
        <taxon>Dikarya</taxon>
        <taxon>Basidiomycota</taxon>
        <taxon>Agaricomycotina</taxon>
        <taxon>Tremellomycetes</taxon>
        <taxon>Filobasidiales</taxon>
        <taxon>Filobasidiaceae</taxon>
        <taxon>Naganishia</taxon>
    </lineage>
</organism>
<evidence type="ECO:0000313" key="6">
    <source>
        <dbReference type="EMBL" id="GHJ89997.1"/>
    </source>
</evidence>
<feature type="region of interest" description="Disordered" evidence="4">
    <location>
        <begin position="228"/>
        <end position="270"/>
    </location>
</feature>
<dbReference type="OrthoDB" id="8062037at2759"/>
<reference evidence="6" key="1">
    <citation type="submission" date="2020-07" db="EMBL/GenBank/DDBJ databases">
        <title>Draft Genome Sequence of a Deep-Sea Yeast, Naganishia (Cryptococcus) liquefaciens strain N6.</title>
        <authorList>
            <person name="Han Y.W."/>
            <person name="Kajitani R."/>
            <person name="Morimoto H."/>
            <person name="Parhat M."/>
            <person name="Tsubouchi H."/>
            <person name="Bakenova O."/>
            <person name="Ogata M."/>
            <person name="Argunhan B."/>
            <person name="Aoki R."/>
            <person name="Kajiwara S."/>
            <person name="Itoh T."/>
            <person name="Iwasaki H."/>
        </authorList>
    </citation>
    <scope>NUCLEOTIDE SEQUENCE</scope>
    <source>
        <strain evidence="6">N6</strain>
    </source>
</reference>
<keyword evidence="2" id="KW-0863">Zinc-finger</keyword>
<accession>A0A8H3YJB5</accession>
<sequence length="270" mass="29224">MSTYEDDHNISAQEHSTTSTRAGDASDYAARDAPRSFEEFMTELQRIVGATRFGDGPTGTSGVDGGGLMVDEDLYEEIFGNLDTLGGNVRGASPDFIKALPRVTEAEINVYPGDDQNQSCPICLLSYAQILTELEYAEAADYHVGGNVDEMGLRRLPCGSGREDTTETGTKGHIICGKCAAKWLRLNNTCPLCRAQMDQSIPSTSTQSDTQAEPMLRLFQSLFGHAREGEQNADTPSSGRDGGTDGFGQFGMMGGHSRPREDDDFNSMYS</sequence>
<feature type="domain" description="RING-type" evidence="5">
    <location>
        <begin position="172"/>
        <end position="194"/>
    </location>
</feature>
<keyword evidence="7" id="KW-1185">Reference proteome</keyword>
<evidence type="ECO:0000259" key="5">
    <source>
        <dbReference type="Pfam" id="PF13639"/>
    </source>
</evidence>
<dbReference type="GO" id="GO:0005737">
    <property type="term" value="C:cytoplasm"/>
    <property type="evidence" value="ECO:0007669"/>
    <property type="project" value="TreeGrafter"/>
</dbReference>
<protein>
    <recommendedName>
        <fullName evidence="5">RING-type domain-containing protein</fullName>
    </recommendedName>
</protein>
<evidence type="ECO:0000256" key="1">
    <source>
        <dbReference type="ARBA" id="ARBA00022723"/>
    </source>
</evidence>
<gene>
    <name evidence="6" type="ORF">NliqN6_6399</name>
</gene>
<dbReference type="Gene3D" id="3.30.40.10">
    <property type="entry name" value="Zinc/RING finger domain, C3HC4 (zinc finger)"/>
    <property type="match status" value="1"/>
</dbReference>
<dbReference type="Pfam" id="PF13639">
    <property type="entry name" value="zf-RING_2"/>
    <property type="match status" value="1"/>
</dbReference>
<keyword evidence="3" id="KW-0862">Zinc</keyword>
<dbReference type="GO" id="GO:0016567">
    <property type="term" value="P:protein ubiquitination"/>
    <property type="evidence" value="ECO:0007669"/>
    <property type="project" value="TreeGrafter"/>
</dbReference>
<feature type="region of interest" description="Disordered" evidence="4">
    <location>
        <begin position="1"/>
        <end position="29"/>
    </location>
</feature>
<evidence type="ECO:0000256" key="4">
    <source>
        <dbReference type="SAM" id="MobiDB-lite"/>
    </source>
</evidence>
<name>A0A8H3YJB5_9TREE</name>
<evidence type="ECO:0000256" key="2">
    <source>
        <dbReference type="ARBA" id="ARBA00022771"/>
    </source>
</evidence>
<dbReference type="EMBL" id="BLZA01000053">
    <property type="protein sequence ID" value="GHJ89997.1"/>
    <property type="molecule type" value="Genomic_DNA"/>
</dbReference>
<dbReference type="SUPFAM" id="SSF57850">
    <property type="entry name" value="RING/U-box"/>
    <property type="match status" value="1"/>
</dbReference>
<dbReference type="GO" id="GO:0061630">
    <property type="term" value="F:ubiquitin protein ligase activity"/>
    <property type="evidence" value="ECO:0007669"/>
    <property type="project" value="TreeGrafter"/>
</dbReference>
<comment type="caution">
    <text evidence="6">The sequence shown here is derived from an EMBL/GenBank/DDBJ whole genome shotgun (WGS) entry which is preliminary data.</text>
</comment>
<dbReference type="InterPro" id="IPR013083">
    <property type="entry name" value="Znf_RING/FYVE/PHD"/>
</dbReference>
<dbReference type="AlphaFoldDB" id="A0A8H3YJB5"/>
<dbReference type="PANTHER" id="PTHR15710">
    <property type="entry name" value="E3 UBIQUITIN-PROTEIN LIGASE PRAJA"/>
    <property type="match status" value="1"/>
</dbReference>
<evidence type="ECO:0000256" key="3">
    <source>
        <dbReference type="ARBA" id="ARBA00022833"/>
    </source>
</evidence>
<dbReference type="PANTHER" id="PTHR15710:SF196">
    <property type="entry name" value="F6A14.12 PROTEIN-RELATED"/>
    <property type="match status" value="1"/>
</dbReference>